<organism evidence="2 3">
    <name type="scientific">Spirosoma agri</name>
    <dbReference type="NCBI Taxonomy" id="1987381"/>
    <lineage>
        <taxon>Bacteria</taxon>
        <taxon>Pseudomonadati</taxon>
        <taxon>Bacteroidota</taxon>
        <taxon>Cytophagia</taxon>
        <taxon>Cytophagales</taxon>
        <taxon>Cytophagaceae</taxon>
        <taxon>Spirosoma</taxon>
    </lineage>
</organism>
<evidence type="ECO:0000313" key="2">
    <source>
        <dbReference type="EMBL" id="NEU68791.1"/>
    </source>
</evidence>
<name>A0A6M0IN71_9BACT</name>
<dbReference type="RefSeq" id="WP_164041291.1">
    <property type="nucleotide sequence ID" value="NZ_JAAGNZ010000002.1"/>
</dbReference>
<dbReference type="EMBL" id="JAAGNZ010000002">
    <property type="protein sequence ID" value="NEU68791.1"/>
    <property type="molecule type" value="Genomic_DNA"/>
</dbReference>
<sequence length="233" mass="27023">MNSPAPVSNIPRRPRLSQRLGRITLLAFLLWIVIDLVVPTKHDIRQFDARTVATIETAMWRSYYERKPVLLFWQLASGLRQQFHTRFWRSFRLGYQATKSAFIFKQGKTRADYQRALPELISYYESIHSLSTNSFDVHKVAALELDWWIIHRQRERYSYANLANALAATAAAQYNLPVAPFQTYARLRANAMRMRDDSVLKPGGTTEADWTVIEQALDQAWGALHEAVQPNRQ</sequence>
<keyword evidence="1" id="KW-0812">Transmembrane</keyword>
<gene>
    <name evidence="2" type="ORF">GK091_18030</name>
</gene>
<keyword evidence="1" id="KW-0472">Membrane</keyword>
<protein>
    <submittedName>
        <fullName evidence="2">Uncharacterized protein</fullName>
    </submittedName>
</protein>
<keyword evidence="3" id="KW-1185">Reference proteome</keyword>
<proteinExistence type="predicted"/>
<dbReference type="AlphaFoldDB" id="A0A6M0IN71"/>
<keyword evidence="1" id="KW-1133">Transmembrane helix</keyword>
<comment type="caution">
    <text evidence="2">The sequence shown here is derived from an EMBL/GenBank/DDBJ whole genome shotgun (WGS) entry which is preliminary data.</text>
</comment>
<dbReference type="Proteomes" id="UP000477386">
    <property type="component" value="Unassembled WGS sequence"/>
</dbReference>
<accession>A0A6M0IN71</accession>
<feature type="transmembrane region" description="Helical" evidence="1">
    <location>
        <begin position="20"/>
        <end position="38"/>
    </location>
</feature>
<reference evidence="2 3" key="1">
    <citation type="submission" date="2020-02" db="EMBL/GenBank/DDBJ databases">
        <title>Draft genome sequence of two Spirosoma agri KCTC 52727 and Spirosoma terrae KCTC 52035.</title>
        <authorList>
            <person name="Rojas J."/>
            <person name="Ambika Manirajan B."/>
            <person name="Ratering S."/>
            <person name="Suarez C."/>
            <person name="Schnell S."/>
        </authorList>
    </citation>
    <scope>NUCLEOTIDE SEQUENCE [LARGE SCALE GENOMIC DNA]</scope>
    <source>
        <strain evidence="2 3">KCTC 52727</strain>
    </source>
</reference>
<evidence type="ECO:0000313" key="3">
    <source>
        <dbReference type="Proteomes" id="UP000477386"/>
    </source>
</evidence>
<evidence type="ECO:0000256" key="1">
    <source>
        <dbReference type="SAM" id="Phobius"/>
    </source>
</evidence>